<dbReference type="PANTHER" id="PTHR11814">
    <property type="entry name" value="SULFATE TRANSPORTER"/>
    <property type="match status" value="1"/>
</dbReference>
<dbReference type="Pfam" id="PF00916">
    <property type="entry name" value="Sulfate_transp"/>
    <property type="match status" value="1"/>
</dbReference>
<gene>
    <name evidence="8" type="ORF">CCUG60883_02854</name>
    <name evidence="7" type="ORF">CCUG60885_02597</name>
</gene>
<comment type="caution">
    <text evidence="7">The sequence shown here is derived from an EMBL/GenBank/DDBJ whole genome shotgun (WGS) entry which is preliminary data.</text>
</comment>
<protein>
    <submittedName>
        <fullName evidence="7 8">Sulfate transporter</fullName>
    </submittedName>
</protein>
<feature type="domain" description="STAS" evidence="6">
    <location>
        <begin position="462"/>
        <end position="567"/>
    </location>
</feature>
<keyword evidence="4 5" id="KW-0472">Membrane</keyword>
<sequence length="596" mass="63988">MPSAPRVFENYDAIKARRDIIAGLTVAAISLPQAMAYALIAGVDPKYGVYSAIVVAAIASIFGSSSHLINGPTSAISLLVFSSLAFLDPENRTGLFEALFLLGVLVGGIQILIAVFKLGDLTRYISESVVIGFMASAALLLAIGQLANAIGVRDKGDGHMQVLQRAWLTLFHGDAVNYRALILSGSAVVLAVLLRRLVQRYGLPQIDMLLVLVVTAVIAYAYGWSVPDGTGHTDVKISGKIPASLPEFHIPEVQVSTLGELSHGALAIAFIGLIEALSIAKAIAHHTGQQIDYNRQILAEGLANLAGGFFQSLPGSGSLSRSAINYQSGAATRFSGIVSAATVTIALLLFAPLLRYIPQAALAGLLLVTAVRLVDFRRLAYAVKASRYDAGLVIITAVVGVAVNLDTAVLVGVVLSILLFVPRAAKLKAAELIVTDEGVIRERTPQDSPDDTGTSARRSSPVIYDLEGELFFGAAPELDRYLDALHTRIRDEDLKVVILRLKRVRHPDVVCIERLEHFIKEQQGLGVTVLLAGVRPDSLALLQNIGFTQWLPAEQVFPEEDQEFSATLRAVRYAQTRLDETPSGPTTQQDKLYYLV</sequence>
<dbReference type="OrthoDB" id="9771198at2"/>
<feature type="transmembrane region" description="Helical" evidence="5">
    <location>
        <begin position="47"/>
        <end position="63"/>
    </location>
</feature>
<evidence type="ECO:0000313" key="10">
    <source>
        <dbReference type="Proteomes" id="UP000295685"/>
    </source>
</evidence>
<dbReference type="RefSeq" id="WP_134146572.1">
    <property type="nucleotide sequence ID" value="NZ_PECK01000003.1"/>
</dbReference>
<accession>A0A4R8SHM1</accession>
<reference evidence="9 10" key="1">
    <citation type="journal article" date="2019" name="Sci. Rep.">
        <title>Extended insight into the Mycobacterium chelonae-abscessus complex through whole genome sequencing of Mycobacterium salmoniphilum outbreak and Mycobacterium salmoniphilum-like strains.</title>
        <authorList>
            <person name="Behra P.R.K."/>
            <person name="Das S."/>
            <person name="Pettersson B.M.F."/>
            <person name="Shirreff L."/>
            <person name="DuCote T."/>
            <person name="Jacobsson K.G."/>
            <person name="Ennis D.G."/>
            <person name="Kirsebom L.A."/>
        </authorList>
    </citation>
    <scope>NUCLEOTIDE SEQUENCE [LARGE SCALE GENOMIC DNA]</scope>
    <source>
        <strain evidence="8 9">CCUG 60883</strain>
        <strain evidence="7 10">CCUG 60885</strain>
    </source>
</reference>
<dbReference type="InterPro" id="IPR002645">
    <property type="entry name" value="STAS_dom"/>
</dbReference>
<dbReference type="Pfam" id="PF01740">
    <property type="entry name" value="STAS"/>
    <property type="match status" value="1"/>
</dbReference>
<dbReference type="GO" id="GO:0055085">
    <property type="term" value="P:transmembrane transport"/>
    <property type="evidence" value="ECO:0007669"/>
    <property type="project" value="InterPro"/>
</dbReference>
<dbReference type="InterPro" id="IPR011547">
    <property type="entry name" value="SLC26A/SulP_dom"/>
</dbReference>
<dbReference type="EMBL" id="PECK01000003">
    <property type="protein sequence ID" value="TDZ96453.1"/>
    <property type="molecule type" value="Genomic_DNA"/>
</dbReference>
<evidence type="ECO:0000256" key="5">
    <source>
        <dbReference type="SAM" id="Phobius"/>
    </source>
</evidence>
<evidence type="ECO:0000256" key="1">
    <source>
        <dbReference type="ARBA" id="ARBA00004141"/>
    </source>
</evidence>
<feature type="transmembrane region" description="Helical" evidence="5">
    <location>
        <begin position="356"/>
        <end position="376"/>
    </location>
</feature>
<dbReference type="InterPro" id="IPR036513">
    <property type="entry name" value="STAS_dom_sf"/>
</dbReference>
<dbReference type="Gene3D" id="3.30.750.24">
    <property type="entry name" value="STAS domain"/>
    <property type="match status" value="1"/>
</dbReference>
<evidence type="ECO:0000259" key="6">
    <source>
        <dbReference type="PROSITE" id="PS50801"/>
    </source>
</evidence>
<dbReference type="Proteomes" id="UP000294844">
    <property type="component" value="Unassembled WGS sequence"/>
</dbReference>
<dbReference type="EMBL" id="PECM01000008">
    <property type="protein sequence ID" value="TEA05548.1"/>
    <property type="molecule type" value="Genomic_DNA"/>
</dbReference>
<dbReference type="PROSITE" id="PS50801">
    <property type="entry name" value="STAS"/>
    <property type="match status" value="1"/>
</dbReference>
<evidence type="ECO:0000256" key="4">
    <source>
        <dbReference type="ARBA" id="ARBA00023136"/>
    </source>
</evidence>
<feature type="transmembrane region" description="Helical" evidence="5">
    <location>
        <begin position="128"/>
        <end position="150"/>
    </location>
</feature>
<feature type="transmembrane region" description="Helical" evidence="5">
    <location>
        <begin position="20"/>
        <end position="41"/>
    </location>
</feature>
<feature type="transmembrane region" description="Helical" evidence="5">
    <location>
        <begin position="176"/>
        <end position="194"/>
    </location>
</feature>
<dbReference type="AlphaFoldDB" id="A0A4R8SHM1"/>
<comment type="subcellular location">
    <subcellularLocation>
        <location evidence="1">Membrane</location>
        <topology evidence="1">Multi-pass membrane protein</topology>
    </subcellularLocation>
</comment>
<proteinExistence type="predicted"/>
<evidence type="ECO:0000256" key="3">
    <source>
        <dbReference type="ARBA" id="ARBA00022989"/>
    </source>
</evidence>
<dbReference type="GO" id="GO:0016020">
    <property type="term" value="C:membrane"/>
    <property type="evidence" value="ECO:0007669"/>
    <property type="project" value="UniProtKB-SubCell"/>
</dbReference>
<dbReference type="CDD" id="cd07042">
    <property type="entry name" value="STAS_SulP_like_sulfate_transporter"/>
    <property type="match status" value="1"/>
</dbReference>
<evidence type="ECO:0000256" key="2">
    <source>
        <dbReference type="ARBA" id="ARBA00022692"/>
    </source>
</evidence>
<feature type="transmembrane region" description="Helical" evidence="5">
    <location>
        <begin position="98"/>
        <end position="116"/>
    </location>
</feature>
<feature type="transmembrane region" description="Helical" evidence="5">
    <location>
        <begin position="206"/>
        <end position="224"/>
    </location>
</feature>
<feature type="transmembrane region" description="Helical" evidence="5">
    <location>
        <begin position="261"/>
        <end position="280"/>
    </location>
</feature>
<keyword evidence="9" id="KW-1185">Reference proteome</keyword>
<feature type="transmembrane region" description="Helical" evidence="5">
    <location>
        <begin position="388"/>
        <end position="421"/>
    </location>
</feature>
<keyword evidence="2 5" id="KW-0812">Transmembrane</keyword>
<evidence type="ECO:0000313" key="7">
    <source>
        <dbReference type="EMBL" id="TDZ96453.1"/>
    </source>
</evidence>
<name>A0A4R8SHM1_9MYCO</name>
<evidence type="ECO:0000313" key="8">
    <source>
        <dbReference type="EMBL" id="TEA05548.1"/>
    </source>
</evidence>
<evidence type="ECO:0000313" key="9">
    <source>
        <dbReference type="Proteomes" id="UP000294844"/>
    </source>
</evidence>
<keyword evidence="3 5" id="KW-1133">Transmembrane helix</keyword>
<feature type="transmembrane region" description="Helical" evidence="5">
    <location>
        <begin position="330"/>
        <end position="350"/>
    </location>
</feature>
<dbReference type="InterPro" id="IPR001902">
    <property type="entry name" value="SLC26A/SulP_fam"/>
</dbReference>
<organism evidence="7 10">
    <name type="scientific">Mycobacteroides salmoniphilum</name>
    <dbReference type="NCBI Taxonomy" id="404941"/>
    <lineage>
        <taxon>Bacteria</taxon>
        <taxon>Bacillati</taxon>
        <taxon>Actinomycetota</taxon>
        <taxon>Actinomycetes</taxon>
        <taxon>Mycobacteriales</taxon>
        <taxon>Mycobacteriaceae</taxon>
        <taxon>Mycobacteroides</taxon>
    </lineage>
</organism>
<dbReference type="Proteomes" id="UP000295685">
    <property type="component" value="Unassembled WGS sequence"/>
</dbReference>
<dbReference type="SUPFAM" id="SSF52091">
    <property type="entry name" value="SpoIIaa-like"/>
    <property type="match status" value="1"/>
</dbReference>